<keyword evidence="3" id="KW-1185">Reference proteome</keyword>
<dbReference type="GO" id="GO:0003723">
    <property type="term" value="F:RNA binding"/>
    <property type="evidence" value="ECO:0007669"/>
    <property type="project" value="InterPro"/>
</dbReference>
<dbReference type="SMART" id="SM01012">
    <property type="entry name" value="ANTAR"/>
    <property type="match status" value="1"/>
</dbReference>
<evidence type="ECO:0000313" key="2">
    <source>
        <dbReference type="EMBL" id="SEP52944.1"/>
    </source>
</evidence>
<accession>A0A1H8YL46</accession>
<dbReference type="EMBL" id="FOEF01000023">
    <property type="protein sequence ID" value="SEP52944.1"/>
    <property type="molecule type" value="Genomic_DNA"/>
</dbReference>
<dbReference type="AlphaFoldDB" id="A0A1H8YL46"/>
<sequence length="231" mass="23619">MAASAHRAAVVMHAFYAERALGRGPGAPSFIEAIAEACGARSIAVTLFGAGAGESVVATSDPLAESAQDLEYSYGEGPAVKVLTGPGELSLSGGELSRCWPRFGAAIQDLGVVSVSSVRLGGAASPLGAVTVYRSEAADGALLTRSLAAVAEALTNTALLPIAGVEDLLAHPLFDDLDFRPVVHQAAGMVMMAKDCAAEDALALIRAHALAEDRRVLDVSLAIVDRTLDLP</sequence>
<reference evidence="2 3" key="1">
    <citation type="submission" date="2016-10" db="EMBL/GenBank/DDBJ databases">
        <authorList>
            <person name="de Groot N.N."/>
        </authorList>
    </citation>
    <scope>NUCLEOTIDE SEQUENCE [LARGE SCALE GENOMIC DNA]</scope>
    <source>
        <strain evidence="2 3">DSM 44993</strain>
    </source>
</reference>
<feature type="domain" description="ANTAR" evidence="1">
    <location>
        <begin position="163"/>
        <end position="224"/>
    </location>
</feature>
<proteinExistence type="predicted"/>
<dbReference type="STRING" id="394193.SAMN04489732_12370"/>
<dbReference type="InterPro" id="IPR036388">
    <property type="entry name" value="WH-like_DNA-bd_sf"/>
</dbReference>
<protein>
    <submittedName>
        <fullName evidence="2">ANTAR domain-containing protein</fullName>
    </submittedName>
</protein>
<dbReference type="OrthoDB" id="4075938at2"/>
<dbReference type="SUPFAM" id="SSF55781">
    <property type="entry name" value="GAF domain-like"/>
    <property type="match status" value="1"/>
</dbReference>
<gene>
    <name evidence="2" type="ORF">SAMN04489732_12370</name>
</gene>
<name>A0A1H8YL46_9PSEU</name>
<evidence type="ECO:0000259" key="1">
    <source>
        <dbReference type="PROSITE" id="PS50921"/>
    </source>
</evidence>
<dbReference type="Proteomes" id="UP000198582">
    <property type="component" value="Unassembled WGS sequence"/>
</dbReference>
<evidence type="ECO:0000313" key="3">
    <source>
        <dbReference type="Proteomes" id="UP000198582"/>
    </source>
</evidence>
<dbReference type="InterPro" id="IPR005561">
    <property type="entry name" value="ANTAR"/>
</dbReference>
<dbReference type="RefSeq" id="WP_091627048.1">
    <property type="nucleotide sequence ID" value="NZ_FOEF01000023.1"/>
</dbReference>
<dbReference type="Gene3D" id="1.10.10.10">
    <property type="entry name" value="Winged helix-like DNA-binding domain superfamily/Winged helix DNA-binding domain"/>
    <property type="match status" value="1"/>
</dbReference>
<organism evidence="2 3">
    <name type="scientific">Amycolatopsis saalfeldensis</name>
    <dbReference type="NCBI Taxonomy" id="394193"/>
    <lineage>
        <taxon>Bacteria</taxon>
        <taxon>Bacillati</taxon>
        <taxon>Actinomycetota</taxon>
        <taxon>Actinomycetes</taxon>
        <taxon>Pseudonocardiales</taxon>
        <taxon>Pseudonocardiaceae</taxon>
        <taxon>Amycolatopsis</taxon>
    </lineage>
</organism>
<dbReference type="PROSITE" id="PS50921">
    <property type="entry name" value="ANTAR"/>
    <property type="match status" value="1"/>
</dbReference>